<protein>
    <submittedName>
        <fullName evidence="1">Uncharacterized protein</fullName>
    </submittedName>
</protein>
<evidence type="ECO:0000313" key="2">
    <source>
        <dbReference type="Proteomes" id="UP000758603"/>
    </source>
</evidence>
<dbReference type="AlphaFoldDB" id="A0A9P8USF5"/>
<accession>A0A9P8USF5</accession>
<gene>
    <name evidence="1" type="ORF">BKA67DRAFT_555095</name>
</gene>
<evidence type="ECO:0000313" key="1">
    <source>
        <dbReference type="EMBL" id="KAH6657369.1"/>
    </source>
</evidence>
<dbReference type="RefSeq" id="XP_045961603.1">
    <property type="nucleotide sequence ID" value="XM_046102043.1"/>
</dbReference>
<name>A0A9P8USF5_9PEZI</name>
<reference evidence="1" key="1">
    <citation type="journal article" date="2021" name="Nat. Commun.">
        <title>Genetic determinants of endophytism in the Arabidopsis root mycobiome.</title>
        <authorList>
            <person name="Mesny F."/>
            <person name="Miyauchi S."/>
            <person name="Thiergart T."/>
            <person name="Pickel B."/>
            <person name="Atanasova L."/>
            <person name="Karlsson M."/>
            <person name="Huettel B."/>
            <person name="Barry K.W."/>
            <person name="Haridas S."/>
            <person name="Chen C."/>
            <person name="Bauer D."/>
            <person name="Andreopoulos W."/>
            <person name="Pangilinan J."/>
            <person name="LaButti K."/>
            <person name="Riley R."/>
            <person name="Lipzen A."/>
            <person name="Clum A."/>
            <person name="Drula E."/>
            <person name="Henrissat B."/>
            <person name="Kohler A."/>
            <person name="Grigoriev I.V."/>
            <person name="Martin F.M."/>
            <person name="Hacquard S."/>
        </authorList>
    </citation>
    <scope>NUCLEOTIDE SEQUENCE</scope>
    <source>
        <strain evidence="1">MPI-SDFR-AT-0073</strain>
    </source>
</reference>
<comment type="caution">
    <text evidence="1">The sequence shown here is derived from an EMBL/GenBank/DDBJ whole genome shotgun (WGS) entry which is preliminary data.</text>
</comment>
<dbReference type="GeneID" id="70130935"/>
<dbReference type="EMBL" id="JAGPXC010000002">
    <property type="protein sequence ID" value="KAH6657369.1"/>
    <property type="molecule type" value="Genomic_DNA"/>
</dbReference>
<keyword evidence="2" id="KW-1185">Reference proteome</keyword>
<sequence length="161" mass="18499">MKTRVEKGIVKIKEKCLPIIQQEQKIWKQTKTIYQEAIQKELDKREREADISDEARALIKHAEDWMADQAMKHQKIMDIIMALKKRDKEREDQELRQWETYIAELLPLPMTGTTPTPADGVIRLGRADNDTLEAMIAGIIGISVRPTRVPEEAPVLEAKGL</sequence>
<proteinExistence type="predicted"/>
<organism evidence="1 2">
    <name type="scientific">Truncatella angustata</name>
    <dbReference type="NCBI Taxonomy" id="152316"/>
    <lineage>
        <taxon>Eukaryota</taxon>
        <taxon>Fungi</taxon>
        <taxon>Dikarya</taxon>
        <taxon>Ascomycota</taxon>
        <taxon>Pezizomycotina</taxon>
        <taxon>Sordariomycetes</taxon>
        <taxon>Xylariomycetidae</taxon>
        <taxon>Amphisphaeriales</taxon>
        <taxon>Sporocadaceae</taxon>
        <taxon>Truncatella</taxon>
    </lineage>
</organism>
<dbReference type="Proteomes" id="UP000758603">
    <property type="component" value="Unassembled WGS sequence"/>
</dbReference>